<dbReference type="CDD" id="cd00112">
    <property type="entry name" value="LDLa"/>
    <property type="match status" value="3"/>
</dbReference>
<comment type="subcellular location">
    <subcellularLocation>
        <location evidence="2">Endomembrane system</location>
    </subcellularLocation>
    <subcellularLocation>
        <location evidence="1">Membrane</location>
        <topology evidence="1">Single-pass membrane protein</topology>
    </subcellularLocation>
</comment>
<evidence type="ECO:0000256" key="5">
    <source>
        <dbReference type="ARBA" id="ARBA00022737"/>
    </source>
</evidence>
<proteinExistence type="predicted"/>
<dbReference type="FunFam" id="4.10.400.10:FF:000034">
    <property type="entry name" value="Low-density lipoprotein receptor-related protein 2"/>
    <property type="match status" value="2"/>
</dbReference>
<dbReference type="InterPro" id="IPR023415">
    <property type="entry name" value="LDLR_class-A_CS"/>
</dbReference>
<evidence type="ECO:0000256" key="9">
    <source>
        <dbReference type="ARBA" id="ARBA00023180"/>
    </source>
</evidence>
<keyword evidence="5" id="KW-0677">Repeat</keyword>
<dbReference type="WBParaSite" id="ASIM_0000062301-mRNA-1">
    <property type="protein sequence ID" value="ASIM_0000062301-mRNA-1"/>
    <property type="gene ID" value="ASIM_0000062301"/>
</dbReference>
<keyword evidence="4" id="KW-0732">Signal</keyword>
<dbReference type="SMART" id="SM00192">
    <property type="entry name" value="LDLa"/>
    <property type="match status" value="3"/>
</dbReference>
<dbReference type="PROSITE" id="PS50068">
    <property type="entry name" value="LDLRA_2"/>
    <property type="match status" value="3"/>
</dbReference>
<keyword evidence="6" id="KW-1133">Transmembrane helix</keyword>
<keyword evidence="3" id="KW-0812">Transmembrane</keyword>
<evidence type="ECO:0000256" key="10">
    <source>
        <dbReference type="PROSITE-ProRule" id="PRU00124"/>
    </source>
</evidence>
<feature type="disulfide bond" evidence="10">
    <location>
        <begin position="10"/>
        <end position="22"/>
    </location>
</feature>
<evidence type="ECO:0000256" key="4">
    <source>
        <dbReference type="ARBA" id="ARBA00022729"/>
    </source>
</evidence>
<reference evidence="11 12" key="2">
    <citation type="submission" date="2018-11" db="EMBL/GenBank/DDBJ databases">
        <authorList>
            <consortium name="Pathogen Informatics"/>
        </authorList>
    </citation>
    <scope>NUCLEOTIDE SEQUENCE [LARGE SCALE GENOMIC DNA]</scope>
</reference>
<feature type="disulfide bond" evidence="10">
    <location>
        <begin position="29"/>
        <end position="44"/>
    </location>
</feature>
<dbReference type="PRINTS" id="PR00261">
    <property type="entry name" value="LDLRECEPTOR"/>
</dbReference>
<dbReference type="InterPro" id="IPR002172">
    <property type="entry name" value="LDrepeatLR_classA_rpt"/>
</dbReference>
<name>A0A0M3IZE0_ANISI</name>
<dbReference type="Gene3D" id="4.10.400.10">
    <property type="entry name" value="Low-density Lipoprotein Receptor"/>
    <property type="match status" value="3"/>
</dbReference>
<evidence type="ECO:0000256" key="2">
    <source>
        <dbReference type="ARBA" id="ARBA00004308"/>
    </source>
</evidence>
<dbReference type="Pfam" id="PF00057">
    <property type="entry name" value="Ldl_recept_a"/>
    <property type="match status" value="3"/>
</dbReference>
<feature type="disulfide bond" evidence="10">
    <location>
        <begin position="165"/>
        <end position="177"/>
    </location>
</feature>
<dbReference type="OrthoDB" id="664115at2759"/>
<dbReference type="PROSITE" id="PS01209">
    <property type="entry name" value="LDLRA_1"/>
    <property type="match status" value="3"/>
</dbReference>
<evidence type="ECO:0000313" key="12">
    <source>
        <dbReference type="Proteomes" id="UP000267096"/>
    </source>
</evidence>
<keyword evidence="12" id="KW-1185">Reference proteome</keyword>
<feature type="disulfide bond" evidence="10">
    <location>
        <begin position="172"/>
        <end position="190"/>
    </location>
</feature>
<evidence type="ECO:0000256" key="7">
    <source>
        <dbReference type="ARBA" id="ARBA00023136"/>
    </source>
</evidence>
<gene>
    <name evidence="11" type="ORF">ASIM_LOCUS523</name>
</gene>
<keyword evidence="9" id="KW-0325">Glycoprotein</keyword>
<feature type="disulfide bond" evidence="10">
    <location>
        <begin position="17"/>
        <end position="35"/>
    </location>
</feature>
<reference evidence="13" key="1">
    <citation type="submission" date="2017-02" db="UniProtKB">
        <authorList>
            <consortium name="WormBaseParasite"/>
        </authorList>
    </citation>
    <scope>IDENTIFICATION</scope>
</reference>
<dbReference type="InterPro" id="IPR036055">
    <property type="entry name" value="LDL_receptor-like_sf"/>
</dbReference>
<dbReference type="Proteomes" id="UP000267096">
    <property type="component" value="Unassembled WGS sequence"/>
</dbReference>
<evidence type="ECO:0000256" key="3">
    <source>
        <dbReference type="ARBA" id="ARBA00022692"/>
    </source>
</evidence>
<dbReference type="PANTHER" id="PTHR24270:SF62">
    <property type="entry name" value="LOW-DENSITY LIPOPROTEIN RECEPTOR-RELATED PROTEIN 2"/>
    <property type="match status" value="1"/>
</dbReference>
<evidence type="ECO:0000256" key="8">
    <source>
        <dbReference type="ARBA" id="ARBA00023157"/>
    </source>
</evidence>
<protein>
    <submittedName>
        <fullName evidence="13">Basement membrane-specific heparan sulfate proteoglycan core protein</fullName>
    </submittedName>
</protein>
<dbReference type="GO" id="GO:0016192">
    <property type="term" value="P:vesicle-mediated transport"/>
    <property type="evidence" value="ECO:0007669"/>
    <property type="project" value="UniProtKB-ARBA"/>
</dbReference>
<keyword evidence="7" id="KW-0472">Membrane</keyword>
<evidence type="ECO:0000313" key="13">
    <source>
        <dbReference type="WBParaSite" id="ASIM_0000062301-mRNA-1"/>
    </source>
</evidence>
<feature type="disulfide bond" evidence="10">
    <location>
        <begin position="140"/>
        <end position="155"/>
    </location>
</feature>
<keyword evidence="8 10" id="KW-1015">Disulfide bond</keyword>
<evidence type="ECO:0000256" key="1">
    <source>
        <dbReference type="ARBA" id="ARBA00004167"/>
    </source>
</evidence>
<dbReference type="PANTHER" id="PTHR24270">
    <property type="entry name" value="LOW-DENSITY LIPOPROTEIN RECEPTOR-RELATED"/>
    <property type="match status" value="1"/>
</dbReference>
<evidence type="ECO:0000313" key="11">
    <source>
        <dbReference type="EMBL" id="VDK17803.1"/>
    </source>
</evidence>
<dbReference type="GO" id="GO:0005886">
    <property type="term" value="C:plasma membrane"/>
    <property type="evidence" value="ECO:0007669"/>
    <property type="project" value="TreeGrafter"/>
</dbReference>
<evidence type="ECO:0000256" key="6">
    <source>
        <dbReference type="ARBA" id="ARBA00022989"/>
    </source>
</evidence>
<organism evidence="13">
    <name type="scientific">Anisakis simplex</name>
    <name type="common">Herring worm</name>
    <dbReference type="NCBI Taxonomy" id="6269"/>
    <lineage>
        <taxon>Eukaryota</taxon>
        <taxon>Metazoa</taxon>
        <taxon>Ecdysozoa</taxon>
        <taxon>Nematoda</taxon>
        <taxon>Chromadorea</taxon>
        <taxon>Rhabditida</taxon>
        <taxon>Spirurina</taxon>
        <taxon>Ascaridomorpha</taxon>
        <taxon>Ascaridoidea</taxon>
        <taxon>Anisakidae</taxon>
        <taxon>Anisakis</taxon>
        <taxon>Anisakis simplex complex</taxon>
    </lineage>
</organism>
<sequence length="201" mass="22638">GEKRSAENGCSTDEFRCDSGECIPNEKKCDRHYDCPDGTDETRCEYFLQATRYHASETSNSVSAPEQRSDQHNNDHAYQYQAAISEISGADEARRNNYQEYNQKEEQAVQAVSPDMECNGSEFRCPYLTHTVCVHYDKLCDGVDDCGDGSDELKCESQSREEGACGSNEYRCDNGQCIPSEFKCNHRYDCQDGSDETVCGE</sequence>
<accession>A0A0M3IZE0</accession>
<dbReference type="EMBL" id="UYRR01000359">
    <property type="protein sequence ID" value="VDK17803.1"/>
    <property type="molecule type" value="Genomic_DNA"/>
</dbReference>
<dbReference type="InterPro" id="IPR050685">
    <property type="entry name" value="LDLR"/>
</dbReference>
<comment type="caution">
    <text evidence="10">Lacks conserved residue(s) required for the propagation of feature annotation.</text>
</comment>
<dbReference type="SUPFAM" id="SSF57424">
    <property type="entry name" value="LDL receptor-like module"/>
    <property type="match status" value="3"/>
</dbReference>
<dbReference type="GO" id="GO:0012505">
    <property type="term" value="C:endomembrane system"/>
    <property type="evidence" value="ECO:0007669"/>
    <property type="project" value="UniProtKB-SubCell"/>
</dbReference>
<dbReference type="AlphaFoldDB" id="A0A0M3IZE0"/>
<feature type="disulfide bond" evidence="10">
    <location>
        <begin position="184"/>
        <end position="199"/>
    </location>
</feature>